<dbReference type="Gene3D" id="3.30.160.60">
    <property type="entry name" value="Classic Zinc Finger"/>
    <property type="match status" value="4"/>
</dbReference>
<dbReference type="STRING" id="46835.A0A504YQ03"/>
<dbReference type="SMART" id="SM00355">
    <property type="entry name" value="ZnF_C2H2"/>
    <property type="match status" value="5"/>
</dbReference>
<dbReference type="PANTHER" id="PTHR16515">
    <property type="entry name" value="PR DOMAIN ZINC FINGER PROTEIN"/>
    <property type="match status" value="1"/>
</dbReference>
<feature type="domain" description="C2H2-type" evidence="12">
    <location>
        <begin position="678"/>
        <end position="702"/>
    </location>
</feature>
<reference evidence="13 14" key="1">
    <citation type="submission" date="2019-04" db="EMBL/GenBank/DDBJ databases">
        <title>Annotation for the trematode Fasciola gigantica.</title>
        <authorList>
            <person name="Choi Y.-J."/>
        </authorList>
    </citation>
    <scope>NUCLEOTIDE SEQUENCE [LARGE SCALE GENOMIC DNA]</scope>
    <source>
        <strain evidence="13">Uganda_cow_1</strain>
    </source>
</reference>
<evidence type="ECO:0000256" key="5">
    <source>
        <dbReference type="ARBA" id="ARBA00022833"/>
    </source>
</evidence>
<dbReference type="FunFam" id="3.30.160.60:FF:000450">
    <property type="entry name" value="PR domain zinc finger protein 14"/>
    <property type="match status" value="1"/>
</dbReference>
<accession>A0A504YQ03</accession>
<dbReference type="PROSITE" id="PS50157">
    <property type="entry name" value="ZINC_FINGER_C2H2_2"/>
    <property type="match status" value="5"/>
</dbReference>
<gene>
    <name evidence="13" type="ORF">FGIG_03410</name>
</gene>
<dbReference type="EMBL" id="SUNJ01010104">
    <property type="protein sequence ID" value="TPP59910.1"/>
    <property type="molecule type" value="Genomic_DNA"/>
</dbReference>
<keyword evidence="5" id="KW-0862">Zinc</keyword>
<keyword evidence="4 10" id="KW-0863">Zinc-finger</keyword>
<evidence type="ECO:0000256" key="1">
    <source>
        <dbReference type="ARBA" id="ARBA00004123"/>
    </source>
</evidence>
<evidence type="ECO:0000259" key="12">
    <source>
        <dbReference type="PROSITE" id="PS50157"/>
    </source>
</evidence>
<evidence type="ECO:0000256" key="2">
    <source>
        <dbReference type="ARBA" id="ARBA00022723"/>
    </source>
</evidence>
<comment type="caution">
    <text evidence="13">The sequence shown here is derived from an EMBL/GenBank/DDBJ whole genome shotgun (WGS) entry which is preliminary data.</text>
</comment>
<evidence type="ECO:0000313" key="13">
    <source>
        <dbReference type="EMBL" id="TPP59910.1"/>
    </source>
</evidence>
<feature type="region of interest" description="Disordered" evidence="11">
    <location>
        <begin position="731"/>
        <end position="759"/>
    </location>
</feature>
<proteinExistence type="predicted"/>
<keyword evidence="8" id="KW-0804">Transcription</keyword>
<feature type="domain" description="C2H2-type" evidence="12">
    <location>
        <begin position="650"/>
        <end position="677"/>
    </location>
</feature>
<dbReference type="InterPro" id="IPR050331">
    <property type="entry name" value="Zinc_finger"/>
</dbReference>
<keyword evidence="14" id="KW-1185">Reference proteome</keyword>
<dbReference type="PANTHER" id="PTHR16515:SF19">
    <property type="entry name" value="PR DOMAIN ZINC FINGER PROTEIN 14"/>
    <property type="match status" value="1"/>
</dbReference>
<feature type="region of interest" description="Disordered" evidence="11">
    <location>
        <begin position="392"/>
        <end position="411"/>
    </location>
</feature>
<dbReference type="PROSITE" id="PS00028">
    <property type="entry name" value="ZINC_FINGER_C2H2_1"/>
    <property type="match status" value="4"/>
</dbReference>
<organism evidence="13 14">
    <name type="scientific">Fasciola gigantica</name>
    <name type="common">Giant liver fluke</name>
    <dbReference type="NCBI Taxonomy" id="46835"/>
    <lineage>
        <taxon>Eukaryota</taxon>
        <taxon>Metazoa</taxon>
        <taxon>Spiralia</taxon>
        <taxon>Lophotrochozoa</taxon>
        <taxon>Platyhelminthes</taxon>
        <taxon>Trematoda</taxon>
        <taxon>Digenea</taxon>
        <taxon>Plagiorchiida</taxon>
        <taxon>Echinostomata</taxon>
        <taxon>Echinostomatoidea</taxon>
        <taxon>Fasciolidae</taxon>
        <taxon>Fasciola</taxon>
    </lineage>
</organism>
<dbReference type="Proteomes" id="UP000316759">
    <property type="component" value="Unassembled WGS sequence"/>
</dbReference>
<dbReference type="FunFam" id="3.30.160.60:FF:000670">
    <property type="entry name" value="zinc finger protein 22"/>
    <property type="match status" value="1"/>
</dbReference>
<evidence type="ECO:0000256" key="4">
    <source>
        <dbReference type="ARBA" id="ARBA00022771"/>
    </source>
</evidence>
<feature type="domain" description="C2H2-type" evidence="12">
    <location>
        <begin position="593"/>
        <end position="621"/>
    </location>
</feature>
<dbReference type="SUPFAM" id="SSF57667">
    <property type="entry name" value="beta-beta-alpha zinc fingers"/>
    <property type="match status" value="2"/>
</dbReference>
<keyword evidence="7" id="KW-0238">DNA-binding</keyword>
<feature type="region of interest" description="Disordered" evidence="11">
    <location>
        <begin position="505"/>
        <end position="535"/>
    </location>
</feature>
<dbReference type="GO" id="GO:0005634">
    <property type="term" value="C:nucleus"/>
    <property type="evidence" value="ECO:0007669"/>
    <property type="project" value="UniProtKB-SubCell"/>
</dbReference>
<evidence type="ECO:0000256" key="3">
    <source>
        <dbReference type="ARBA" id="ARBA00022737"/>
    </source>
</evidence>
<dbReference type="AlphaFoldDB" id="A0A504YQ03"/>
<dbReference type="OrthoDB" id="3565419at2759"/>
<protein>
    <submittedName>
        <fullName evidence="13">PR domain zinc finger protein 14</fullName>
    </submittedName>
</protein>
<keyword evidence="2" id="KW-0479">Metal-binding</keyword>
<name>A0A504YQ03_FASGI</name>
<evidence type="ECO:0000256" key="7">
    <source>
        <dbReference type="ARBA" id="ARBA00023125"/>
    </source>
</evidence>
<evidence type="ECO:0000256" key="9">
    <source>
        <dbReference type="ARBA" id="ARBA00023242"/>
    </source>
</evidence>
<dbReference type="GO" id="GO:0008270">
    <property type="term" value="F:zinc ion binding"/>
    <property type="evidence" value="ECO:0007669"/>
    <property type="project" value="UniProtKB-KW"/>
</dbReference>
<feature type="compositionally biased region" description="Polar residues" evidence="11">
    <location>
        <begin position="508"/>
        <end position="520"/>
    </location>
</feature>
<feature type="domain" description="C2H2-type" evidence="12">
    <location>
        <begin position="561"/>
        <end position="592"/>
    </location>
</feature>
<dbReference type="InterPro" id="IPR036236">
    <property type="entry name" value="Znf_C2H2_sf"/>
</dbReference>
<feature type="domain" description="C2H2-type" evidence="12">
    <location>
        <begin position="622"/>
        <end position="649"/>
    </location>
</feature>
<evidence type="ECO:0000256" key="11">
    <source>
        <dbReference type="SAM" id="MobiDB-lite"/>
    </source>
</evidence>
<evidence type="ECO:0000256" key="10">
    <source>
        <dbReference type="PROSITE-ProRule" id="PRU00042"/>
    </source>
</evidence>
<feature type="region of interest" description="Disordered" evidence="11">
    <location>
        <begin position="114"/>
        <end position="133"/>
    </location>
</feature>
<evidence type="ECO:0000256" key="6">
    <source>
        <dbReference type="ARBA" id="ARBA00023015"/>
    </source>
</evidence>
<dbReference type="InterPro" id="IPR013087">
    <property type="entry name" value="Znf_C2H2_type"/>
</dbReference>
<dbReference type="GO" id="GO:0006357">
    <property type="term" value="P:regulation of transcription by RNA polymerase II"/>
    <property type="evidence" value="ECO:0007669"/>
    <property type="project" value="TreeGrafter"/>
</dbReference>
<comment type="subcellular location">
    <subcellularLocation>
        <location evidence="1">Nucleus</location>
    </subcellularLocation>
</comment>
<sequence length="759" mass="85360">MHPANALPLITQLGTESSGDLTNGIFDVNSLIQPGGDLWCPDKRGKWPSRSLQSLSSRMTDRVRFNRTVESAANLATNTTSTLSFPMLAIGKIPPPPPDVLLAALSYGRTINNNNNTSSSSSNDNNNYISSPISNTNIERDAVHKTTFPSISNTPGMVPDEKLLGIEFWFRWLMQRSSEYVDSQTTSQNTDVTDACDWITESRTQTSTEEHISKSANHSTIFANLDRFTVKPEPNLEILMNPGPAVDPHISLHRSPDSMEVKVICRSPIPEGHMFGPISPIDFVRSGYHHLPCGTINTSVLSLSWMTLVRGAEIRSGDDRLLQVNLFPLYYSADQLAFMCRHGLIRPNSHINPSYGLVYFRATRYIVPGEELILHGRPNAKAHFEVPVPGEKHQSFESGAENTLPPRYFGDKKPIDPVVRSNTDHSTPNDTSISKIIHRLLSVAAQNGSESIRMAKNSAKNLQSECFLPQSDPVLAPEEWHEQVTQQATPVNAKIRTTLTERFANVPNDPQSTRSGMDSFSSERHPLPVTPSSSGSRCFEVTANQLRPAHTMEPEENGRGYSCEYCGKMFAYQYYRDKHLKYTRCVDQGNRKYPCKLCSRSFEKRDRLRIHVLHVHEKRRPHKCHLCEKSFSQSSSLNKHLRVHSGERPYKCCYCNKAFTASSILRTHIRQHSGEKPFKCKFCWKPFASHAAHDSHVRRTHSDLLKSVTGTENRISNEQVKSTCTHDDWRKRGNLEDSTQPAEVDASTSSNESIAFTMR</sequence>
<dbReference type="GO" id="GO:0000977">
    <property type="term" value="F:RNA polymerase II transcription regulatory region sequence-specific DNA binding"/>
    <property type="evidence" value="ECO:0007669"/>
    <property type="project" value="TreeGrafter"/>
</dbReference>
<evidence type="ECO:0000256" key="8">
    <source>
        <dbReference type="ARBA" id="ARBA00023163"/>
    </source>
</evidence>
<feature type="compositionally biased region" description="Polar residues" evidence="11">
    <location>
        <begin position="736"/>
        <end position="759"/>
    </location>
</feature>
<keyword evidence="6" id="KW-0805">Transcription regulation</keyword>
<keyword evidence="9" id="KW-0539">Nucleus</keyword>
<evidence type="ECO:0000313" key="14">
    <source>
        <dbReference type="Proteomes" id="UP000316759"/>
    </source>
</evidence>
<keyword evidence="3" id="KW-0677">Repeat</keyword>
<dbReference type="Pfam" id="PF00096">
    <property type="entry name" value="zf-C2H2"/>
    <property type="match status" value="1"/>
</dbReference>